<organism evidence="1 2">
    <name type="scientific">Swingsia samuiensis</name>
    <dbReference type="NCBI Taxonomy" id="1293412"/>
    <lineage>
        <taxon>Bacteria</taxon>
        <taxon>Pseudomonadati</taxon>
        <taxon>Pseudomonadota</taxon>
        <taxon>Alphaproteobacteria</taxon>
        <taxon>Acetobacterales</taxon>
        <taxon>Acetobacteraceae</taxon>
        <taxon>Swingsia</taxon>
    </lineage>
</organism>
<keyword evidence="2" id="KW-1185">Reference proteome</keyword>
<evidence type="ECO:0000313" key="2">
    <source>
        <dbReference type="Proteomes" id="UP000316313"/>
    </source>
</evidence>
<accession>A0A4Y6UGV1</accession>
<sequence length="302" mass="33761">MVKNKITSKIRIFKFDSFSRFIPRFYKIRKFEKTPPHEGGVLGGYFSSIFQRNKNLQMKGDRSVLFGSSVRDDRSLAFGSSVRGDRSLTVGSSVRGERSLAFGSSVRGDRSLVVGSSVRDDRSLAFGSSVRGDRSLTVGSSVRGERSLAFGSSVRGDRSLVVGSSVRGDRSLVVGSSVKGDRSLPSGSGLKRMIISKQRNMLAFTDNITPIPSQKGTLFSKVLKKQKLKPLEINKNSPVPKYFEKQTNKDKFEEAENKIHKKLYTKKEKKYNFRKNESVYHAVSGVDEIKNRQFVNFNTGIF</sequence>
<reference evidence="1 2" key="1">
    <citation type="submission" date="2019-03" db="EMBL/GenBank/DDBJ databases">
        <title>The complete genome sequence of Swingsia samuiensis NBRC107927(T).</title>
        <authorList>
            <person name="Chua K.-O."/>
            <person name="Chan K.-G."/>
            <person name="See-Too W.-S."/>
        </authorList>
    </citation>
    <scope>NUCLEOTIDE SEQUENCE [LARGE SCALE GENOMIC DNA]</scope>
    <source>
        <strain evidence="1 2">AH83</strain>
    </source>
</reference>
<dbReference type="Gene3D" id="2.150.10.10">
    <property type="entry name" value="Serralysin-like metalloprotease, C-terminal"/>
    <property type="match status" value="1"/>
</dbReference>
<dbReference type="EMBL" id="CP038141">
    <property type="protein sequence ID" value="QDH16783.1"/>
    <property type="molecule type" value="Genomic_DNA"/>
</dbReference>
<evidence type="ECO:0000313" key="1">
    <source>
        <dbReference type="EMBL" id="QDH16783.1"/>
    </source>
</evidence>
<protein>
    <submittedName>
        <fullName evidence="1">Uncharacterized protein</fullName>
    </submittedName>
</protein>
<dbReference type="KEGG" id="ssam:E3D00_03770"/>
<dbReference type="InterPro" id="IPR011049">
    <property type="entry name" value="Serralysin-like_metalloprot_C"/>
</dbReference>
<dbReference type="RefSeq" id="WP_141460077.1">
    <property type="nucleotide sequence ID" value="NZ_CP038141.1"/>
</dbReference>
<dbReference type="Proteomes" id="UP000316313">
    <property type="component" value="Chromosome"/>
</dbReference>
<name>A0A4Y6UGV1_9PROT</name>
<proteinExistence type="predicted"/>
<gene>
    <name evidence="1" type="ORF">E3D00_03770</name>
</gene>
<dbReference type="AlphaFoldDB" id="A0A4Y6UGV1"/>